<dbReference type="KEGG" id="crq:GCK72_003262"/>
<dbReference type="InterPro" id="IPR057432">
    <property type="entry name" value="Lin-15A/B-like_dom"/>
</dbReference>
<evidence type="ECO:0000256" key="1">
    <source>
        <dbReference type="SAM" id="MobiDB-lite"/>
    </source>
</evidence>
<feature type="domain" description="Lin-15A/B-like" evidence="2">
    <location>
        <begin position="113"/>
        <end position="174"/>
    </location>
</feature>
<dbReference type="EMBL" id="WUAV01000001">
    <property type="protein sequence ID" value="KAF1771436.1"/>
    <property type="molecule type" value="Genomic_DNA"/>
</dbReference>
<accession>A0A6A5HWX2</accession>
<feature type="region of interest" description="Disordered" evidence="1">
    <location>
        <begin position="1"/>
        <end position="43"/>
    </location>
</feature>
<protein>
    <recommendedName>
        <fullName evidence="2">Lin-15A/B-like domain-containing protein</fullName>
    </recommendedName>
</protein>
<dbReference type="GO" id="GO:0040027">
    <property type="term" value="P:negative regulation of vulval development"/>
    <property type="evidence" value="ECO:0007669"/>
    <property type="project" value="InterPro"/>
</dbReference>
<dbReference type="RefSeq" id="XP_053592570.1">
    <property type="nucleotide sequence ID" value="XM_053723925.1"/>
</dbReference>
<comment type="caution">
    <text evidence="3">The sequence shown here is derived from an EMBL/GenBank/DDBJ whole genome shotgun (WGS) entry which is preliminary data.</text>
</comment>
<evidence type="ECO:0000313" key="4">
    <source>
        <dbReference type="Proteomes" id="UP000483820"/>
    </source>
</evidence>
<dbReference type="GeneID" id="9828178"/>
<reference evidence="3 4" key="1">
    <citation type="submission" date="2019-12" db="EMBL/GenBank/DDBJ databases">
        <title>Chromosome-level assembly of the Caenorhabditis remanei genome.</title>
        <authorList>
            <person name="Teterina A.A."/>
            <person name="Willis J.H."/>
            <person name="Phillips P.C."/>
        </authorList>
    </citation>
    <scope>NUCLEOTIDE SEQUENCE [LARGE SCALE GENOMIC DNA]</scope>
    <source>
        <strain evidence="3 4">PX506</strain>
        <tissue evidence="3">Whole organism</tissue>
    </source>
</reference>
<feature type="domain" description="Lin-15A/B-like" evidence="2">
    <location>
        <begin position="390"/>
        <end position="508"/>
    </location>
</feature>
<dbReference type="Pfam" id="PF25375">
    <property type="entry name" value="Lin-15B"/>
    <property type="match status" value="3"/>
</dbReference>
<dbReference type="InterPro" id="IPR040129">
    <property type="entry name" value="Lin-15B-like"/>
</dbReference>
<gene>
    <name evidence="3" type="ORF">GCK72_003262</name>
</gene>
<dbReference type="CTD" id="9828178"/>
<evidence type="ECO:0000313" key="3">
    <source>
        <dbReference type="EMBL" id="KAF1771436.1"/>
    </source>
</evidence>
<dbReference type="AlphaFoldDB" id="A0A6A5HWX2"/>
<sequence length="511" mass="58272">MVLNASDYVTEPKIEPHEEKSHPEPKLEPLEHPIPLQEPKLEPPDEMEWMQPKIEAIDDFETNYQPPNEYQEILEHQFEQKPGIIDDSQPSTSLQDCKTEFGHVDHAVRSETKTCTLCSATQQRDKMRAVTSKMQRTILIVARLLQSLITMKEAKELMSETHNVVCESHFEESVGIFDVSYGKKELRSLVKELRPGIKFGDFIQVIQRFLGKQGEKMQHVAKIKPASIPCKTTHKPPQETDGHCSLCSKCQPLSIMSKIPNVDHILVIIIGSILRQTYTIGQAQIFLQLVDTCYICHEHFPSACQEICKFLGIEDLRLVSTCEMDRLKELMQSVNRVFPGYSDAKVEEIVIRFYETYKKVIEATPRPPAIVPAKPTPAIAQKPPNARYLQCALCSEPKSRSEQKKVFGGDRLVIIVGHVLLGIYSIPQMKKMVEGKKDIIVCHSHFSDALRGILETLAVDSVENIWKSPMNRIRYMMETVTALSHLSQASHLYFITFLEKFKLKYSDILSK</sequence>
<evidence type="ECO:0000259" key="2">
    <source>
        <dbReference type="Pfam" id="PF25375"/>
    </source>
</evidence>
<dbReference type="PANTHER" id="PTHR22716">
    <property type="entry name" value="ETS CLASS TRANSCRIPTION FACTOR-RELATED-RELATED"/>
    <property type="match status" value="1"/>
</dbReference>
<proteinExistence type="predicted"/>
<feature type="compositionally biased region" description="Basic and acidic residues" evidence="1">
    <location>
        <begin position="10"/>
        <end position="31"/>
    </location>
</feature>
<name>A0A6A5HWX2_CAERE</name>
<dbReference type="Proteomes" id="UP000483820">
    <property type="component" value="Chromosome I"/>
</dbReference>
<feature type="domain" description="Lin-15A/B-like" evidence="2">
    <location>
        <begin position="243"/>
        <end position="360"/>
    </location>
</feature>
<organism evidence="3 4">
    <name type="scientific">Caenorhabditis remanei</name>
    <name type="common">Caenorhabditis vulgaris</name>
    <dbReference type="NCBI Taxonomy" id="31234"/>
    <lineage>
        <taxon>Eukaryota</taxon>
        <taxon>Metazoa</taxon>
        <taxon>Ecdysozoa</taxon>
        <taxon>Nematoda</taxon>
        <taxon>Chromadorea</taxon>
        <taxon>Rhabditida</taxon>
        <taxon>Rhabditina</taxon>
        <taxon>Rhabditomorpha</taxon>
        <taxon>Rhabditoidea</taxon>
        <taxon>Rhabditidae</taxon>
        <taxon>Peloderinae</taxon>
        <taxon>Caenorhabditis</taxon>
    </lineage>
</organism>